<feature type="disulfide bond" evidence="14">
    <location>
        <begin position="943"/>
        <end position="961"/>
    </location>
</feature>
<feature type="disulfide bond" evidence="14">
    <location>
        <begin position="1021"/>
        <end position="1039"/>
    </location>
</feature>
<dbReference type="PRINTS" id="PR00261">
    <property type="entry name" value="LDLRECEPTOR"/>
</dbReference>
<dbReference type="PROSITE" id="PS01209">
    <property type="entry name" value="LDLRA_1"/>
    <property type="match status" value="8"/>
</dbReference>
<dbReference type="EMBL" id="OU892279">
    <property type="protein sequence ID" value="CAG9766392.1"/>
    <property type="molecule type" value="Genomic_DNA"/>
</dbReference>
<keyword evidence="19" id="KW-1185">Reference proteome</keyword>
<dbReference type="GO" id="GO:0042562">
    <property type="term" value="F:hormone binding"/>
    <property type="evidence" value="ECO:0007669"/>
    <property type="project" value="TreeGrafter"/>
</dbReference>
<feature type="disulfide bond" evidence="14">
    <location>
        <begin position="1135"/>
        <end position="1147"/>
    </location>
</feature>
<keyword evidence="4" id="KW-0245">EGF-like domain</keyword>
<feature type="disulfide bond" evidence="14">
    <location>
        <begin position="65"/>
        <end position="80"/>
    </location>
</feature>
<keyword evidence="13" id="KW-0325">Glycoprotein</keyword>
<dbReference type="SMART" id="SM00181">
    <property type="entry name" value="EGF"/>
    <property type="match status" value="6"/>
</dbReference>
<evidence type="ECO:0000256" key="7">
    <source>
        <dbReference type="ARBA" id="ARBA00022729"/>
    </source>
</evidence>
<comment type="similarity">
    <text evidence="2">Belongs to the LDLR family.</text>
</comment>
<dbReference type="SUPFAM" id="SSF57196">
    <property type="entry name" value="EGF/Laminin"/>
    <property type="match status" value="4"/>
</dbReference>
<evidence type="ECO:0000256" key="9">
    <source>
        <dbReference type="ARBA" id="ARBA00022989"/>
    </source>
</evidence>
<evidence type="ECO:0000259" key="17">
    <source>
        <dbReference type="PROSITE" id="PS01186"/>
    </source>
</evidence>
<feature type="disulfide bond" evidence="14">
    <location>
        <begin position="1073"/>
        <end position="1088"/>
    </location>
</feature>
<keyword evidence="11 14" id="KW-1015">Disulfide bond</keyword>
<evidence type="ECO:0000256" key="3">
    <source>
        <dbReference type="ARBA" id="ARBA00022475"/>
    </source>
</evidence>
<comment type="subcellular location">
    <subcellularLocation>
        <location evidence="1">Cell membrane</location>
        <topology evidence="1">Single-pass type I membrane protein</topology>
    </subcellularLocation>
</comment>
<feature type="disulfide bond" evidence="14">
    <location>
        <begin position="955"/>
        <end position="970"/>
    </location>
</feature>
<dbReference type="InterPro" id="IPR002172">
    <property type="entry name" value="LDrepeatLR_classA_rpt"/>
</dbReference>
<dbReference type="SUPFAM" id="SSF63825">
    <property type="entry name" value="YWTD domain"/>
    <property type="match status" value="3"/>
</dbReference>
<evidence type="ECO:0000256" key="13">
    <source>
        <dbReference type="ARBA" id="ARBA00023180"/>
    </source>
</evidence>
<proteinExistence type="inferred from homology"/>
<gene>
    <name evidence="18" type="ORF">CEUTPL_LOCUS6977</name>
</gene>
<keyword evidence="6 16" id="KW-0812">Transmembrane</keyword>
<dbReference type="GO" id="GO:0006898">
    <property type="term" value="P:receptor-mediated endocytosis"/>
    <property type="evidence" value="ECO:0007669"/>
    <property type="project" value="TreeGrafter"/>
</dbReference>
<feature type="repeat" description="LDL-receptor class B" evidence="15">
    <location>
        <begin position="379"/>
        <end position="423"/>
    </location>
</feature>
<dbReference type="PROSITE" id="PS50068">
    <property type="entry name" value="LDLRA_2"/>
    <property type="match status" value="13"/>
</dbReference>
<dbReference type="FunFam" id="4.10.400.10:FF:000034">
    <property type="entry name" value="Low-density lipoprotein receptor-related protein 2"/>
    <property type="match status" value="1"/>
</dbReference>
<evidence type="ECO:0000256" key="11">
    <source>
        <dbReference type="ARBA" id="ARBA00023157"/>
    </source>
</evidence>
<dbReference type="GO" id="GO:0043235">
    <property type="term" value="C:receptor complex"/>
    <property type="evidence" value="ECO:0007669"/>
    <property type="project" value="TreeGrafter"/>
</dbReference>
<dbReference type="Pfam" id="PF07645">
    <property type="entry name" value="EGF_CA"/>
    <property type="match status" value="1"/>
</dbReference>
<dbReference type="FunFam" id="2.120.10.30:FF:000241">
    <property type="entry name" value="Low-density lipoprotein receptor-related protein 6"/>
    <property type="match status" value="1"/>
</dbReference>
<dbReference type="SMART" id="SM00192">
    <property type="entry name" value="LDLa"/>
    <property type="match status" value="13"/>
</dbReference>
<dbReference type="FunFam" id="2.10.25.10:FF:000240">
    <property type="entry name" value="Vitamin K-dependent protein S"/>
    <property type="match status" value="1"/>
</dbReference>
<dbReference type="GO" id="GO:0005509">
    <property type="term" value="F:calcium ion binding"/>
    <property type="evidence" value="ECO:0007669"/>
    <property type="project" value="InterPro"/>
</dbReference>
<evidence type="ECO:0000256" key="12">
    <source>
        <dbReference type="ARBA" id="ARBA00023170"/>
    </source>
</evidence>
<keyword evidence="9 16" id="KW-1133">Transmembrane helix</keyword>
<feature type="disulfide bond" evidence="14">
    <location>
        <begin position="1142"/>
        <end position="1160"/>
    </location>
</feature>
<dbReference type="Pfam" id="PF12662">
    <property type="entry name" value="cEGF"/>
    <property type="match status" value="1"/>
</dbReference>
<dbReference type="OrthoDB" id="8831087at2759"/>
<evidence type="ECO:0000256" key="15">
    <source>
        <dbReference type="PROSITE-ProRule" id="PRU00461"/>
    </source>
</evidence>
<dbReference type="PROSITE" id="PS01186">
    <property type="entry name" value="EGF_2"/>
    <property type="match status" value="1"/>
</dbReference>
<dbReference type="Pfam" id="PF00008">
    <property type="entry name" value="EGF"/>
    <property type="match status" value="1"/>
</dbReference>
<keyword evidence="10 16" id="KW-0472">Membrane</keyword>
<evidence type="ECO:0000256" key="4">
    <source>
        <dbReference type="ARBA" id="ARBA00022536"/>
    </source>
</evidence>
<dbReference type="Pfam" id="PF00058">
    <property type="entry name" value="Ldl_recept_b"/>
    <property type="match status" value="2"/>
</dbReference>
<dbReference type="InterPro" id="IPR049883">
    <property type="entry name" value="NOTCH1_EGF-like"/>
</dbReference>
<keyword evidence="8" id="KW-0677">Repeat</keyword>
<feature type="disulfide bond" evidence="14">
    <location>
        <begin position="936"/>
        <end position="948"/>
    </location>
</feature>
<evidence type="ECO:0000313" key="18">
    <source>
        <dbReference type="EMBL" id="CAG9766392.1"/>
    </source>
</evidence>
<dbReference type="FunFam" id="2.10.25.10:FF:000009">
    <property type="entry name" value="Low-density lipoprotein receptor isoform 1"/>
    <property type="match status" value="1"/>
</dbReference>
<keyword evidence="5" id="KW-0254">Endocytosis</keyword>
<feature type="disulfide bond" evidence="14">
    <location>
        <begin position="141"/>
        <end position="159"/>
    </location>
</feature>
<dbReference type="Pfam" id="PF00057">
    <property type="entry name" value="Ldl_recept_a"/>
    <property type="match status" value="13"/>
</dbReference>
<evidence type="ECO:0000256" key="5">
    <source>
        <dbReference type="ARBA" id="ARBA00022583"/>
    </source>
</evidence>
<dbReference type="InterPro" id="IPR051221">
    <property type="entry name" value="LDLR-related"/>
</dbReference>
<dbReference type="SMART" id="SM00135">
    <property type="entry name" value="LY"/>
    <property type="match status" value="9"/>
</dbReference>
<dbReference type="InterPro" id="IPR000033">
    <property type="entry name" value="LDLR_classB_rpt"/>
</dbReference>
<dbReference type="SMART" id="SM00179">
    <property type="entry name" value="EGF_CA"/>
    <property type="match status" value="4"/>
</dbReference>
<reference evidence="18" key="1">
    <citation type="submission" date="2022-01" db="EMBL/GenBank/DDBJ databases">
        <authorList>
            <person name="King R."/>
        </authorList>
    </citation>
    <scope>NUCLEOTIDE SEQUENCE</scope>
</reference>
<protein>
    <recommendedName>
        <fullName evidence="17">EGF-like domain-containing protein</fullName>
    </recommendedName>
</protein>
<feature type="disulfide bond" evidence="14">
    <location>
        <begin position="53"/>
        <end position="71"/>
    </location>
</feature>
<feature type="disulfide bond" evidence="14">
    <location>
        <begin position="1117"/>
        <end position="1132"/>
    </location>
</feature>
<feature type="disulfide bond" evidence="14">
    <location>
        <begin position="1014"/>
        <end position="1026"/>
    </location>
</feature>
<name>A0A9N9MSV2_9CUCU</name>
<dbReference type="SUPFAM" id="SSF57424">
    <property type="entry name" value="LDL receptor-like module"/>
    <property type="match status" value="13"/>
</dbReference>
<dbReference type="InterPro" id="IPR000742">
    <property type="entry name" value="EGF"/>
</dbReference>
<feature type="repeat" description="LDL-receptor class B" evidence="15">
    <location>
        <begin position="511"/>
        <end position="553"/>
    </location>
</feature>
<feature type="disulfide bond" evidence="14">
    <location>
        <begin position="915"/>
        <end position="930"/>
    </location>
</feature>
<feature type="disulfide bond" evidence="14">
    <location>
        <begin position="134"/>
        <end position="146"/>
    </location>
</feature>
<feature type="disulfide bond" evidence="14">
    <location>
        <begin position="46"/>
        <end position="58"/>
    </location>
</feature>
<feature type="disulfide bond" evidence="14">
    <location>
        <begin position="105"/>
        <end position="120"/>
    </location>
</feature>
<keyword evidence="12" id="KW-0675">Receptor</keyword>
<feature type="repeat" description="LDL-receptor class B" evidence="15">
    <location>
        <begin position="424"/>
        <end position="466"/>
    </location>
</feature>
<feature type="disulfide bond" evidence="14">
    <location>
        <begin position="975"/>
        <end position="987"/>
    </location>
</feature>
<feature type="disulfide bond" evidence="14">
    <location>
        <begin position="93"/>
        <end position="111"/>
    </location>
</feature>
<dbReference type="Gene3D" id="2.10.25.10">
    <property type="entry name" value="Laminin"/>
    <property type="match status" value="4"/>
</dbReference>
<feature type="transmembrane region" description="Helical" evidence="16">
    <location>
        <begin position="12"/>
        <end position="35"/>
    </location>
</feature>
<feature type="disulfide bond" evidence="14">
    <location>
        <begin position="1061"/>
        <end position="1079"/>
    </location>
</feature>
<evidence type="ECO:0000313" key="19">
    <source>
        <dbReference type="Proteomes" id="UP001152799"/>
    </source>
</evidence>
<keyword evidence="3" id="KW-1003">Cell membrane</keyword>
<dbReference type="GO" id="GO:0016324">
    <property type="term" value="C:apical plasma membrane"/>
    <property type="evidence" value="ECO:0007669"/>
    <property type="project" value="TreeGrafter"/>
</dbReference>
<dbReference type="FunFam" id="2.10.25.10:FF:000037">
    <property type="entry name" value="Signal peptide, CUB domain and EGF-like domain-containing 2"/>
    <property type="match status" value="1"/>
</dbReference>
<comment type="caution">
    <text evidence="14">Lacks conserved residue(s) required for the propagation of feature annotation.</text>
</comment>
<dbReference type="FunFam" id="4.10.400.10:FF:000002">
    <property type="entry name" value="Low-density lipoprotein receptor-related protein 1"/>
    <property type="match status" value="1"/>
</dbReference>
<dbReference type="InterPro" id="IPR023415">
    <property type="entry name" value="LDLR_class-A_CS"/>
</dbReference>
<evidence type="ECO:0000256" key="8">
    <source>
        <dbReference type="ARBA" id="ARBA00022737"/>
    </source>
</evidence>
<feature type="disulfide bond" evidence="14">
    <location>
        <begin position="994"/>
        <end position="1009"/>
    </location>
</feature>
<evidence type="ECO:0000256" key="2">
    <source>
        <dbReference type="ARBA" id="ARBA00009939"/>
    </source>
</evidence>
<dbReference type="PANTHER" id="PTHR22722">
    <property type="entry name" value="LOW-DENSITY LIPOPROTEIN RECEPTOR-RELATED PROTEIN 2-RELATED"/>
    <property type="match status" value="1"/>
</dbReference>
<dbReference type="InterPro" id="IPR026823">
    <property type="entry name" value="cEGF"/>
</dbReference>
<dbReference type="FunFam" id="4.10.400.10:FF:000065">
    <property type="entry name" value="Transmembrane protease serine 7"/>
    <property type="match status" value="2"/>
</dbReference>
<organism evidence="18 19">
    <name type="scientific">Ceutorhynchus assimilis</name>
    <name type="common">cabbage seed weevil</name>
    <dbReference type="NCBI Taxonomy" id="467358"/>
    <lineage>
        <taxon>Eukaryota</taxon>
        <taxon>Metazoa</taxon>
        <taxon>Ecdysozoa</taxon>
        <taxon>Arthropoda</taxon>
        <taxon>Hexapoda</taxon>
        <taxon>Insecta</taxon>
        <taxon>Pterygota</taxon>
        <taxon>Neoptera</taxon>
        <taxon>Endopterygota</taxon>
        <taxon>Coleoptera</taxon>
        <taxon>Polyphaga</taxon>
        <taxon>Cucujiformia</taxon>
        <taxon>Curculionidae</taxon>
        <taxon>Ceutorhynchinae</taxon>
        <taxon>Ceutorhynchus</taxon>
    </lineage>
</organism>
<dbReference type="Proteomes" id="UP001152799">
    <property type="component" value="Chromosome 3"/>
</dbReference>
<dbReference type="Gene3D" id="4.10.400.10">
    <property type="entry name" value="Low-density Lipoprotein Receptor"/>
    <property type="match status" value="13"/>
</dbReference>
<dbReference type="CDD" id="cd00112">
    <property type="entry name" value="LDLa"/>
    <property type="match status" value="12"/>
</dbReference>
<evidence type="ECO:0000256" key="1">
    <source>
        <dbReference type="ARBA" id="ARBA00004251"/>
    </source>
</evidence>
<feature type="domain" description="EGF-like" evidence="17">
    <location>
        <begin position="1288"/>
        <end position="1303"/>
    </location>
</feature>
<dbReference type="InterPro" id="IPR018097">
    <property type="entry name" value="EGF_Ca-bd_CS"/>
</dbReference>
<dbReference type="PANTHER" id="PTHR22722:SF14">
    <property type="entry name" value="MEGALIN, ISOFORM A"/>
    <property type="match status" value="1"/>
</dbReference>
<dbReference type="InterPro" id="IPR011042">
    <property type="entry name" value="6-blade_b-propeller_TolB-like"/>
</dbReference>
<accession>A0A9N9MSV2</accession>
<feature type="disulfide bond" evidence="14">
    <location>
        <begin position="982"/>
        <end position="1000"/>
    </location>
</feature>
<evidence type="ECO:0000256" key="16">
    <source>
        <dbReference type="SAM" id="Phobius"/>
    </source>
</evidence>
<dbReference type="Gene3D" id="2.120.10.30">
    <property type="entry name" value="TolB, C-terminal domain"/>
    <property type="match status" value="3"/>
</dbReference>
<feature type="transmembrane region" description="Helical" evidence="16">
    <location>
        <begin position="1641"/>
        <end position="1662"/>
    </location>
</feature>
<dbReference type="PROSITE" id="PS01187">
    <property type="entry name" value="EGF_CA"/>
    <property type="match status" value="2"/>
</dbReference>
<keyword evidence="7" id="KW-0732">Signal</keyword>
<feature type="repeat" description="LDL-receptor class B" evidence="15">
    <location>
        <begin position="467"/>
        <end position="510"/>
    </location>
</feature>
<sequence length="1728" mass="193362">MGERKLEIWRGNLIEIMFSTVLLLAGTVVCTGAFLDSFSLFNLNNCSSTDFHCSNSRCIANHARCDGSNDCGDFSDEKDCEMMLCKEPHYFRCKNQRCISKAFVCDDENDCEDFSDEINCEHFKTDHILLNSTCAAGEWQCTDKICIPEDWVCNQEVDCLDGSDEGVGCTLKEKNCDGFRCNNKRCVPNEWRCDGHDDCSDNSDEMDCEHHFDLKDCTLDKKMFLCLDGKACVDFKKVCNNRNDCLDKSDEGGLCGNSALTCSSHNCTHDCVQLPTGPKCLCPIGYHNIDEKSCQDINECEEYGICDQKCINKDGSYECYCDHKYVLQDDKKTCKAVGGEATMIFTSKTQIRSYLLTSNLLFPIARDLKQVVGISSDGHHIYWTDVHAEHESIVRALEDGSDREILVTSGLGLPEDLKVDWLTGNIYFTDADKQHIGVCKSDGSHCAVLINTDIRKPRAIVLNVDDGTMFWSDWAKPSEIATAQMDGTSSRPFLRDDIHWPNGLALDYPNSRLYWTDAKKMTLESILLDGTDRRVILQDIVKHPFAIGVFENRLYWSDWETHSIDSCDKFTGKNHHTLIKEHKDFIYGLSIYHSVEHKTLGKHAVTALKSVVDDAGALTYDSTNHSIFISDLASGKIMEFNLHTQESHELPLKGLGKVMSMDYDPTGNNLYICDYSKSTLEVISLTTMAQKVLIHDADNETPQFVSVVPQEGVMFVSFYDKIKEQSHIDRMAMDATGRTHIVERGLVGPVALHYDAHYHRLFFADAATGDIEHTNVDGDERHLFKSAHTTISDLTTLDADLFWTNAFSRKLYWADKSSGSNSQKITLDIPSHPGTVDRVHVASVTPQVHVSSPCQHNNGNCSHICLSARKTVVCACPARMTLASDNKLCLHRNECDTHEFLCPLSNVCILGTLKCNGKTDCPLGEDEEDCRKSVQCPLGFFGCGDGQCIPEKDVCDHKYDCQDKSDEHQCNGKHCPPNHFTCGDGSCVADRFVCDGMADCTDRSDESNCLTSTCDSSQFRCDSGECIPRTWECDHDYDCRDLSDEHSECVAATCAAHMFTCDNGKCIDQSLVCDQSNDCGDRSDESQCFLPVDTHRCQEDEFSCTNQSICLSQEAKCNGTAECPMGEDERGCSTCGLESFECANKKCISDLWVCDGSDDCGDHSDENATLCESRVHKPMGQSRFSHLPCDDGFRCKSGACIPLELLCNNKHDCFDESDEGGLCSKSCDAINNPCDQECIRTPSGPMCRCKPGYRLMGDGHTCKDINECEQDPPVCSQLCQDREGGFTCDCYQGFILRSDKKSCKSIGEPMSVMYTLDNQIREISQKTNSLKILYSEEMPKITDLEVAVRENSILFTIENSPTLQKINTNTMKRQYIEHIGYPRKIAYDWSTGHIYYYNALSDDKSISVCSFEAMACAKLIDVDIHLHVSELTVDSVNRVLFYSLTSWWVFNVPSYVLYKANLDGTGVTEIVKSTHGFISGLSYDLNKKQVYYADQHQGQILKISYEGKQKTTLFSNLTHPSSLKFFENTLYFATSNGDISKCLLYGTRLCETFQISAHSYGLFTLVQEGLQPPLENPCKNSSCHFMCVASSSRYKCLCEDGSIVGEKEKCSNKYKTNSGKPIEFHSVDSKSDGDSATSKTVLSILLISVCLILVGFGLVTYARKRQGADRFHLRMRFINPIYKRNAADGLEKPILMPGEHEYTNPALMDRMKDDEIDGQKNSTALIEV</sequence>
<dbReference type="CDD" id="cd00054">
    <property type="entry name" value="EGF_CA"/>
    <property type="match status" value="2"/>
</dbReference>
<dbReference type="InterPro" id="IPR036055">
    <property type="entry name" value="LDL_receptor-like_sf"/>
</dbReference>
<feature type="disulfide bond" evidence="14">
    <location>
        <begin position="193"/>
        <end position="208"/>
    </location>
</feature>
<evidence type="ECO:0000256" key="10">
    <source>
        <dbReference type="ARBA" id="ARBA00023136"/>
    </source>
</evidence>
<feature type="disulfide bond" evidence="14">
    <location>
        <begin position="1054"/>
        <end position="1066"/>
    </location>
</feature>
<dbReference type="PROSITE" id="PS51120">
    <property type="entry name" value="LDLRB"/>
    <property type="match status" value="4"/>
</dbReference>
<evidence type="ECO:0000256" key="6">
    <source>
        <dbReference type="ARBA" id="ARBA00022692"/>
    </source>
</evidence>
<dbReference type="InterPro" id="IPR001881">
    <property type="entry name" value="EGF-like_Ca-bd_dom"/>
</dbReference>
<evidence type="ECO:0000256" key="14">
    <source>
        <dbReference type="PROSITE-ProRule" id="PRU00124"/>
    </source>
</evidence>
<feature type="disulfide bond" evidence="14">
    <location>
        <begin position="181"/>
        <end position="199"/>
    </location>
</feature>
<feature type="disulfide bond" evidence="14">
    <location>
        <begin position="1195"/>
        <end position="1213"/>
    </location>
</feature>